<organism evidence="1 2">
    <name type="scientific">Araneus ventricosus</name>
    <name type="common">Orbweaver spider</name>
    <name type="synonym">Epeira ventricosa</name>
    <dbReference type="NCBI Taxonomy" id="182803"/>
    <lineage>
        <taxon>Eukaryota</taxon>
        <taxon>Metazoa</taxon>
        <taxon>Ecdysozoa</taxon>
        <taxon>Arthropoda</taxon>
        <taxon>Chelicerata</taxon>
        <taxon>Arachnida</taxon>
        <taxon>Araneae</taxon>
        <taxon>Araneomorphae</taxon>
        <taxon>Entelegynae</taxon>
        <taxon>Araneoidea</taxon>
        <taxon>Araneidae</taxon>
        <taxon>Araneus</taxon>
    </lineage>
</organism>
<comment type="caution">
    <text evidence="1">The sequence shown here is derived from an EMBL/GenBank/DDBJ whole genome shotgun (WGS) entry which is preliminary data.</text>
</comment>
<name>A0A4Y2IX56_ARAVE</name>
<dbReference type="AlphaFoldDB" id="A0A4Y2IX56"/>
<dbReference type="Gene3D" id="3.30.420.10">
    <property type="entry name" value="Ribonuclease H-like superfamily/Ribonuclease H"/>
    <property type="match status" value="1"/>
</dbReference>
<dbReference type="OrthoDB" id="6748180at2759"/>
<evidence type="ECO:0000313" key="2">
    <source>
        <dbReference type="Proteomes" id="UP000499080"/>
    </source>
</evidence>
<sequence>MPLEFWNSVLFLDESKYNVLGSDGKQMVWRKSDNELEMKILTPSVKHGGGSQMALGCMSAVGVGKLHFIDGMMDKYMYLDILKQNLKQGAEKMGILTHYKLY</sequence>
<evidence type="ECO:0000313" key="1">
    <source>
        <dbReference type="EMBL" id="GBM81819.1"/>
    </source>
</evidence>
<gene>
    <name evidence="1" type="ORF">AVEN_12925_1</name>
</gene>
<protein>
    <recommendedName>
        <fullName evidence="3">Transposable element Tcb1 transposase</fullName>
    </recommendedName>
</protein>
<dbReference type="EMBL" id="BGPR01002970">
    <property type="protein sequence ID" value="GBM81819.1"/>
    <property type="molecule type" value="Genomic_DNA"/>
</dbReference>
<accession>A0A4Y2IX56</accession>
<proteinExistence type="predicted"/>
<dbReference type="InterPro" id="IPR036397">
    <property type="entry name" value="RNaseH_sf"/>
</dbReference>
<dbReference type="GO" id="GO:0003676">
    <property type="term" value="F:nucleic acid binding"/>
    <property type="evidence" value="ECO:0007669"/>
    <property type="project" value="InterPro"/>
</dbReference>
<keyword evidence="2" id="KW-1185">Reference proteome</keyword>
<reference evidence="1 2" key="1">
    <citation type="journal article" date="2019" name="Sci. Rep.">
        <title>Orb-weaving spider Araneus ventricosus genome elucidates the spidroin gene catalogue.</title>
        <authorList>
            <person name="Kono N."/>
            <person name="Nakamura H."/>
            <person name="Ohtoshi R."/>
            <person name="Moran D.A.P."/>
            <person name="Shinohara A."/>
            <person name="Yoshida Y."/>
            <person name="Fujiwara M."/>
            <person name="Mori M."/>
            <person name="Tomita M."/>
            <person name="Arakawa K."/>
        </authorList>
    </citation>
    <scope>NUCLEOTIDE SEQUENCE [LARGE SCALE GENOMIC DNA]</scope>
</reference>
<evidence type="ECO:0008006" key="3">
    <source>
        <dbReference type="Google" id="ProtNLM"/>
    </source>
</evidence>
<dbReference type="Proteomes" id="UP000499080">
    <property type="component" value="Unassembled WGS sequence"/>
</dbReference>